<reference evidence="1 2" key="1">
    <citation type="submission" date="2013-01" db="EMBL/GenBank/DDBJ databases">
        <authorList>
            <person name="Fiebig A."/>
            <person name="Goeker M."/>
            <person name="Klenk H.-P.P."/>
        </authorList>
    </citation>
    <scope>NUCLEOTIDE SEQUENCE [LARGE SCALE GENOMIC DNA]</scope>
    <source>
        <strain evidence="1 2">DSM 24838</strain>
    </source>
</reference>
<evidence type="ECO:0000313" key="2">
    <source>
        <dbReference type="Proteomes" id="UP000035100"/>
    </source>
</evidence>
<protein>
    <recommendedName>
        <fullName evidence="3">Lipoprotein</fullName>
    </recommendedName>
</protein>
<organism evidence="1 2">
    <name type="scientific">Wenxinia marina DSM 24838</name>
    <dbReference type="NCBI Taxonomy" id="1123501"/>
    <lineage>
        <taxon>Bacteria</taxon>
        <taxon>Pseudomonadati</taxon>
        <taxon>Pseudomonadota</taxon>
        <taxon>Alphaproteobacteria</taxon>
        <taxon>Rhodobacterales</taxon>
        <taxon>Roseobacteraceae</taxon>
        <taxon>Wenxinia</taxon>
    </lineage>
</organism>
<dbReference type="EMBL" id="AONG01000019">
    <property type="protein sequence ID" value="KIQ67790.1"/>
    <property type="molecule type" value="Genomic_DNA"/>
</dbReference>
<dbReference type="AlphaFoldDB" id="A0A0D0NHI4"/>
<evidence type="ECO:0000313" key="1">
    <source>
        <dbReference type="EMBL" id="KIQ67790.1"/>
    </source>
</evidence>
<sequence length="93" mass="9804">MRALALVLTLAACTGGAVVDLRGEGERVEIGGDVFSVERQGRTATVRNFSTGIANQGRLFRNAEAAVVMATGCDVESLTQRQGVNTYDARLAC</sequence>
<dbReference type="OrthoDB" id="7864349at2"/>
<gene>
    <name evidence="1" type="ORF">Wenmar_03519</name>
</gene>
<dbReference type="Proteomes" id="UP000035100">
    <property type="component" value="Unassembled WGS sequence"/>
</dbReference>
<keyword evidence="2" id="KW-1185">Reference proteome</keyword>
<comment type="caution">
    <text evidence="1">The sequence shown here is derived from an EMBL/GenBank/DDBJ whole genome shotgun (WGS) entry which is preliminary data.</text>
</comment>
<proteinExistence type="predicted"/>
<name>A0A0D0NHI4_9RHOB</name>
<dbReference type="RefSeq" id="WP_018302010.1">
    <property type="nucleotide sequence ID" value="NZ_KB902281.1"/>
</dbReference>
<dbReference type="STRING" id="1123501.Wenmar_03519"/>
<evidence type="ECO:0008006" key="3">
    <source>
        <dbReference type="Google" id="ProtNLM"/>
    </source>
</evidence>
<accession>A0A0D0NHI4</accession>